<protein>
    <submittedName>
        <fullName evidence="2">Uncharacterized protein</fullName>
    </submittedName>
</protein>
<evidence type="ECO:0000313" key="2">
    <source>
        <dbReference type="EMBL" id="KAG5385646.1"/>
    </source>
</evidence>
<keyword evidence="1" id="KW-0812">Transmembrane</keyword>
<reference evidence="2 3" key="1">
    <citation type="submission" date="2021-03" db="EMBL/GenBank/DDBJ databases">
        <authorList>
            <person name="King G.J."/>
            <person name="Bancroft I."/>
            <person name="Baten A."/>
            <person name="Bloomfield J."/>
            <person name="Borpatragohain P."/>
            <person name="He Z."/>
            <person name="Irish N."/>
            <person name="Irwin J."/>
            <person name="Liu K."/>
            <person name="Mauleon R.P."/>
            <person name="Moore J."/>
            <person name="Morris R."/>
            <person name="Ostergaard L."/>
            <person name="Wang B."/>
            <person name="Wells R."/>
        </authorList>
    </citation>
    <scope>NUCLEOTIDE SEQUENCE [LARGE SCALE GENOMIC DNA]</scope>
    <source>
        <strain evidence="2">R-o-18</strain>
        <tissue evidence="2">Leaf</tissue>
    </source>
</reference>
<accession>A0ABQ7LIP0</accession>
<feature type="transmembrane region" description="Helical" evidence="1">
    <location>
        <begin position="20"/>
        <end position="41"/>
    </location>
</feature>
<proteinExistence type="predicted"/>
<dbReference type="Proteomes" id="UP000823674">
    <property type="component" value="Chromosome A09"/>
</dbReference>
<evidence type="ECO:0000313" key="3">
    <source>
        <dbReference type="Proteomes" id="UP000823674"/>
    </source>
</evidence>
<comment type="caution">
    <text evidence="2">The sequence shown here is derived from an EMBL/GenBank/DDBJ whole genome shotgun (WGS) entry which is preliminary data.</text>
</comment>
<sequence length="86" mass="9918">MHKSLVDGSAWLGKKHSSKLLAGINPVLLKLVYFYHITHLLPASMAESRRKGIKRRHINGVVCKKIHVYLFNSFENILFFGEREKV</sequence>
<organism evidence="2 3">
    <name type="scientific">Brassica rapa subsp. trilocularis</name>
    <dbReference type="NCBI Taxonomy" id="1813537"/>
    <lineage>
        <taxon>Eukaryota</taxon>
        <taxon>Viridiplantae</taxon>
        <taxon>Streptophyta</taxon>
        <taxon>Embryophyta</taxon>
        <taxon>Tracheophyta</taxon>
        <taxon>Spermatophyta</taxon>
        <taxon>Magnoliopsida</taxon>
        <taxon>eudicotyledons</taxon>
        <taxon>Gunneridae</taxon>
        <taxon>Pentapetalae</taxon>
        <taxon>rosids</taxon>
        <taxon>malvids</taxon>
        <taxon>Brassicales</taxon>
        <taxon>Brassicaceae</taxon>
        <taxon>Brassiceae</taxon>
        <taxon>Brassica</taxon>
    </lineage>
</organism>
<keyword evidence="3" id="KW-1185">Reference proteome</keyword>
<evidence type="ECO:0000256" key="1">
    <source>
        <dbReference type="SAM" id="Phobius"/>
    </source>
</evidence>
<keyword evidence="1" id="KW-1133">Transmembrane helix</keyword>
<dbReference type="EMBL" id="JADBGQ010000008">
    <property type="protein sequence ID" value="KAG5385646.1"/>
    <property type="molecule type" value="Genomic_DNA"/>
</dbReference>
<keyword evidence="1" id="KW-0472">Membrane</keyword>
<name>A0ABQ7LIP0_BRACM</name>
<gene>
    <name evidence="2" type="primary">A09g515770.1_BraROA</name>
    <name evidence="2" type="ORF">IGI04_037116</name>
</gene>